<comment type="similarity">
    <text evidence="1">Belongs to the plant acyltransferase family.</text>
</comment>
<evidence type="ECO:0000313" key="5">
    <source>
        <dbReference type="Proteomes" id="UP000245207"/>
    </source>
</evidence>
<dbReference type="Proteomes" id="UP000245207">
    <property type="component" value="Unassembled WGS sequence"/>
</dbReference>
<sequence>MMMSKVLRFGKRQLHTIVSRDMIKPSSPTPCHLKAYNLSVYDQLAPSAYMPIVAFYPSSNIFQSPHDTTLELKNSLSQTLTQYYPFAGRLKENSPSYVDCNDNGVEFIEASNENMLSDFLQHSKHQELDQMFPNDLICFHSFLKLGDNKQEDSITCPLSVQVNHFACGGVAVATSLHHKFGDARSIFNFINHWARVNAALFHSRDIKDASLVNPHLIYYQNRNTNLPEMMASRSRVGCVTTSFSFPNEKLKELKAKVTAMTVESGQPIMNPTRVEVLTWLIHKCAIRANTKTNSGGFTPTGMAFPVDMRNILVEKLPGTTIGNIILMINVPTRNESEFEPHMTIGELRKRKTQFQSIRNFEAATRPIDEMSTETILEISNGLNNYYVYSSLCGFPTYGIDFGWGKPVKVTMGGTMKNFILLMDTPNDDGIEATVCLEEQDMKTFQNDPELLAFC</sequence>
<gene>
    <name evidence="4" type="ORF">CTI12_AA176720</name>
</gene>
<accession>A0A2U1PA71</accession>
<proteinExistence type="inferred from homology"/>
<keyword evidence="2 4" id="KW-0808">Transferase</keyword>
<dbReference type="Gene3D" id="3.30.559.10">
    <property type="entry name" value="Chloramphenicol acetyltransferase-like domain"/>
    <property type="match status" value="2"/>
</dbReference>
<dbReference type="PANTHER" id="PTHR31623">
    <property type="entry name" value="F21J9.9"/>
    <property type="match status" value="1"/>
</dbReference>
<dbReference type="EMBL" id="PKPP01001451">
    <property type="protein sequence ID" value="PWA82627.1"/>
    <property type="molecule type" value="Genomic_DNA"/>
</dbReference>
<comment type="caution">
    <text evidence="4">The sequence shown here is derived from an EMBL/GenBank/DDBJ whole genome shotgun (WGS) entry which is preliminary data.</text>
</comment>
<reference evidence="4 5" key="1">
    <citation type="journal article" date="2018" name="Mol. Plant">
        <title>The genome of Artemisia annua provides insight into the evolution of Asteraceae family and artemisinin biosynthesis.</title>
        <authorList>
            <person name="Shen Q."/>
            <person name="Zhang L."/>
            <person name="Liao Z."/>
            <person name="Wang S."/>
            <person name="Yan T."/>
            <person name="Shi P."/>
            <person name="Liu M."/>
            <person name="Fu X."/>
            <person name="Pan Q."/>
            <person name="Wang Y."/>
            <person name="Lv Z."/>
            <person name="Lu X."/>
            <person name="Zhang F."/>
            <person name="Jiang W."/>
            <person name="Ma Y."/>
            <person name="Chen M."/>
            <person name="Hao X."/>
            <person name="Li L."/>
            <person name="Tang Y."/>
            <person name="Lv G."/>
            <person name="Zhou Y."/>
            <person name="Sun X."/>
            <person name="Brodelius P.E."/>
            <person name="Rose J.K.C."/>
            <person name="Tang K."/>
        </authorList>
    </citation>
    <scope>NUCLEOTIDE SEQUENCE [LARGE SCALE GENOMIC DNA]</scope>
    <source>
        <strain evidence="5">cv. Huhao1</strain>
        <tissue evidence="4">Leaf</tissue>
    </source>
</reference>
<dbReference type="InterPro" id="IPR023213">
    <property type="entry name" value="CAT-like_dom_sf"/>
</dbReference>
<evidence type="ECO:0000256" key="3">
    <source>
        <dbReference type="ARBA" id="ARBA00023315"/>
    </source>
</evidence>
<evidence type="ECO:0000256" key="1">
    <source>
        <dbReference type="ARBA" id="ARBA00009861"/>
    </source>
</evidence>
<keyword evidence="3" id="KW-0012">Acyltransferase</keyword>
<evidence type="ECO:0000313" key="4">
    <source>
        <dbReference type="EMBL" id="PWA82627.1"/>
    </source>
</evidence>
<dbReference type="Pfam" id="PF02458">
    <property type="entry name" value="Transferase"/>
    <property type="match status" value="1"/>
</dbReference>
<dbReference type="GO" id="GO:0016746">
    <property type="term" value="F:acyltransferase activity"/>
    <property type="evidence" value="ECO:0007669"/>
    <property type="project" value="UniProtKB-KW"/>
</dbReference>
<dbReference type="PANTHER" id="PTHR31623:SF118">
    <property type="entry name" value="BAHD ACYLTRANSFERASE"/>
    <property type="match status" value="1"/>
</dbReference>
<dbReference type="AlphaFoldDB" id="A0A2U1PA71"/>
<organism evidence="4 5">
    <name type="scientific">Artemisia annua</name>
    <name type="common">Sweet wormwood</name>
    <dbReference type="NCBI Taxonomy" id="35608"/>
    <lineage>
        <taxon>Eukaryota</taxon>
        <taxon>Viridiplantae</taxon>
        <taxon>Streptophyta</taxon>
        <taxon>Embryophyta</taxon>
        <taxon>Tracheophyta</taxon>
        <taxon>Spermatophyta</taxon>
        <taxon>Magnoliopsida</taxon>
        <taxon>eudicotyledons</taxon>
        <taxon>Gunneridae</taxon>
        <taxon>Pentapetalae</taxon>
        <taxon>asterids</taxon>
        <taxon>campanulids</taxon>
        <taxon>Asterales</taxon>
        <taxon>Asteraceae</taxon>
        <taxon>Asteroideae</taxon>
        <taxon>Anthemideae</taxon>
        <taxon>Artemisiinae</taxon>
        <taxon>Artemisia</taxon>
    </lineage>
</organism>
<keyword evidence="5" id="KW-1185">Reference proteome</keyword>
<evidence type="ECO:0000256" key="2">
    <source>
        <dbReference type="ARBA" id="ARBA00022679"/>
    </source>
</evidence>
<dbReference type="STRING" id="35608.A0A2U1PA71"/>
<dbReference type="OrthoDB" id="1932220at2759"/>
<protein>
    <submittedName>
        <fullName evidence="4">Deacetylvindoline O-acetyltransferase</fullName>
    </submittedName>
</protein>
<name>A0A2U1PA71_ARTAN</name>